<keyword evidence="2" id="KW-0067">ATP-binding</keyword>
<dbReference type="InterPro" id="IPR043129">
    <property type="entry name" value="ATPase_NBD"/>
</dbReference>
<evidence type="ECO:0000313" key="3">
    <source>
        <dbReference type="EMBL" id="ARN81507.1"/>
    </source>
</evidence>
<keyword evidence="4" id="KW-1185">Reference proteome</keyword>
<dbReference type="GO" id="GO:0005524">
    <property type="term" value="F:ATP binding"/>
    <property type="evidence" value="ECO:0007669"/>
    <property type="project" value="UniProtKB-KW"/>
</dbReference>
<reference evidence="3 4" key="1">
    <citation type="submission" date="2017-02" db="EMBL/GenBank/DDBJ databases">
        <authorList>
            <person name="Peterson S.W."/>
        </authorList>
    </citation>
    <scope>NUCLEOTIDE SEQUENCE [LARGE SCALE GENOMIC DNA]</scope>
    <source>
        <strain evidence="3 4">S285</strain>
    </source>
</reference>
<organism evidence="3 4">
    <name type="scientific">Methylocystis bryophila</name>
    <dbReference type="NCBI Taxonomy" id="655015"/>
    <lineage>
        <taxon>Bacteria</taxon>
        <taxon>Pseudomonadati</taxon>
        <taxon>Pseudomonadota</taxon>
        <taxon>Alphaproteobacteria</taxon>
        <taxon>Hyphomicrobiales</taxon>
        <taxon>Methylocystaceae</taxon>
        <taxon>Methylocystis</taxon>
    </lineage>
</organism>
<dbReference type="InterPro" id="IPR042054">
    <property type="entry name" value="YegD-like"/>
</dbReference>
<dbReference type="Proteomes" id="UP000193978">
    <property type="component" value="Chromosome"/>
</dbReference>
<sequence length="422" mass="45639">MSPACGIDFGTSNSSAGFVQAGEPVLVKVEGDSTSIPSAIFYPAFGEGVCFGGRAIDSYVEGENGRLFRAIKSILGSSLINETTVAGGKRTKFTAILGSFLGHIKKTTEEQAGAPIEQVVLGRPVFFVDGDAEADRIAQDQLMQVARAEGFKHIEFQYEPIAAALDYEHGVKGEEIALIADIGGGTSDFSIVRVSAERRKLADRKQDILAYAGVHVGGTDLDYKLSLKQVMPHFGYQTRQRKRPELDLPNGYFHELALWHRIAFLYTQKVEAELKHLRAIAEEPERIERFLRVVHERAGHRVAGETEKAKILLSDKAGATIDLASIVEGLSIETSQALFEETIRAECAKIAACVEDCIKNAGLRADAIDAVFLTGGSTSTPAVERACLLHTPRAKIVRGNKFASVGMGLTIDSGLKFAQSRG</sequence>
<dbReference type="GO" id="GO:0140662">
    <property type="term" value="F:ATP-dependent protein folding chaperone"/>
    <property type="evidence" value="ECO:0007669"/>
    <property type="project" value="InterPro"/>
</dbReference>
<accession>A0A1W6MVB2</accession>
<keyword evidence="1" id="KW-0547">Nucleotide-binding</keyword>
<gene>
    <name evidence="3" type="ORF">B1812_10975</name>
</gene>
<dbReference type="PANTHER" id="PTHR19375">
    <property type="entry name" value="HEAT SHOCK PROTEIN 70KDA"/>
    <property type="match status" value="1"/>
</dbReference>
<dbReference type="KEGG" id="mbry:B1812_10975"/>
<evidence type="ECO:0000256" key="2">
    <source>
        <dbReference type="ARBA" id="ARBA00022840"/>
    </source>
</evidence>
<evidence type="ECO:0000313" key="4">
    <source>
        <dbReference type="Proteomes" id="UP000193978"/>
    </source>
</evidence>
<dbReference type="Gene3D" id="3.90.640.10">
    <property type="entry name" value="Actin, Chain A, domain 4"/>
    <property type="match status" value="1"/>
</dbReference>
<dbReference type="CDD" id="cd10231">
    <property type="entry name" value="ASKHA_NBD_HSP70_YegD-like"/>
    <property type="match status" value="1"/>
</dbReference>
<dbReference type="InterPro" id="IPR013126">
    <property type="entry name" value="Hsp_70_fam"/>
</dbReference>
<evidence type="ECO:0000256" key="1">
    <source>
        <dbReference type="ARBA" id="ARBA00022741"/>
    </source>
</evidence>
<dbReference type="SUPFAM" id="SSF53067">
    <property type="entry name" value="Actin-like ATPase domain"/>
    <property type="match status" value="2"/>
</dbReference>
<dbReference type="RefSeq" id="WP_085771620.1">
    <property type="nucleotide sequence ID" value="NZ_AP027149.1"/>
</dbReference>
<name>A0A1W6MVB2_9HYPH</name>
<dbReference type="AlphaFoldDB" id="A0A1W6MVB2"/>
<proteinExistence type="predicted"/>
<protein>
    <submittedName>
        <fullName evidence="3">Heat-shock protein</fullName>
    </submittedName>
</protein>
<dbReference type="EMBL" id="CP019948">
    <property type="protein sequence ID" value="ARN81507.1"/>
    <property type="molecule type" value="Genomic_DNA"/>
</dbReference>
<dbReference type="Pfam" id="PF00012">
    <property type="entry name" value="HSP70"/>
    <property type="match status" value="2"/>
</dbReference>
<dbReference type="STRING" id="655015.B1812_10975"/>
<dbReference type="Gene3D" id="3.30.420.40">
    <property type="match status" value="2"/>
</dbReference>
<dbReference type="OrthoDB" id="9807934at2"/>